<dbReference type="EMBL" id="CAAALY010263719">
    <property type="protein sequence ID" value="VEL40111.1"/>
    <property type="molecule type" value="Genomic_DNA"/>
</dbReference>
<evidence type="ECO:0000313" key="3">
    <source>
        <dbReference type="Proteomes" id="UP000784294"/>
    </source>
</evidence>
<dbReference type="Proteomes" id="UP000784294">
    <property type="component" value="Unassembled WGS sequence"/>
</dbReference>
<organism evidence="2 3">
    <name type="scientific">Protopolystoma xenopodis</name>
    <dbReference type="NCBI Taxonomy" id="117903"/>
    <lineage>
        <taxon>Eukaryota</taxon>
        <taxon>Metazoa</taxon>
        <taxon>Spiralia</taxon>
        <taxon>Lophotrochozoa</taxon>
        <taxon>Platyhelminthes</taxon>
        <taxon>Monogenea</taxon>
        <taxon>Polyopisthocotylea</taxon>
        <taxon>Polystomatidea</taxon>
        <taxon>Polystomatidae</taxon>
        <taxon>Protopolystoma</taxon>
    </lineage>
</organism>
<reference evidence="2" key="1">
    <citation type="submission" date="2018-11" db="EMBL/GenBank/DDBJ databases">
        <authorList>
            <consortium name="Pathogen Informatics"/>
        </authorList>
    </citation>
    <scope>NUCLEOTIDE SEQUENCE</scope>
</reference>
<sequence length="61" mass="7104">MLKRVPTMPDLSQISMKSSQPTNPTSKSADLRGQLSRTQSIQTHAMRFKPRHLWILSIWRQ</sequence>
<proteinExistence type="predicted"/>
<accession>A0A3S5C7B8</accession>
<feature type="region of interest" description="Disordered" evidence="1">
    <location>
        <begin position="1"/>
        <end position="42"/>
    </location>
</feature>
<evidence type="ECO:0000313" key="2">
    <source>
        <dbReference type="EMBL" id="VEL40111.1"/>
    </source>
</evidence>
<evidence type="ECO:0000256" key="1">
    <source>
        <dbReference type="SAM" id="MobiDB-lite"/>
    </source>
</evidence>
<comment type="caution">
    <text evidence="2">The sequence shown here is derived from an EMBL/GenBank/DDBJ whole genome shotgun (WGS) entry which is preliminary data.</text>
</comment>
<feature type="compositionally biased region" description="Polar residues" evidence="1">
    <location>
        <begin position="10"/>
        <end position="28"/>
    </location>
</feature>
<name>A0A3S5C7B8_9PLAT</name>
<dbReference type="AlphaFoldDB" id="A0A3S5C7B8"/>
<gene>
    <name evidence="2" type="ORF">PXEA_LOCUS33551</name>
</gene>
<keyword evidence="3" id="KW-1185">Reference proteome</keyword>
<protein>
    <submittedName>
        <fullName evidence="2">Uncharacterized protein</fullName>
    </submittedName>
</protein>